<comment type="subcellular location">
    <subcellularLocation>
        <location evidence="1">Cell membrane</location>
        <topology evidence="1">Multi-pass membrane protein</topology>
    </subcellularLocation>
</comment>
<evidence type="ECO:0000313" key="11">
    <source>
        <dbReference type="EMBL" id="KAJ8919415.1"/>
    </source>
</evidence>
<dbReference type="PANTHER" id="PTHR21137:SF35">
    <property type="entry name" value="ODORANT RECEPTOR 19A-RELATED"/>
    <property type="match status" value="1"/>
</dbReference>
<evidence type="ECO:0000313" key="12">
    <source>
        <dbReference type="Proteomes" id="UP001159042"/>
    </source>
</evidence>
<keyword evidence="7 10" id="KW-0472">Membrane</keyword>
<evidence type="ECO:0000256" key="6">
    <source>
        <dbReference type="ARBA" id="ARBA00022989"/>
    </source>
</evidence>
<dbReference type="GO" id="GO:0004984">
    <property type="term" value="F:olfactory receptor activity"/>
    <property type="evidence" value="ECO:0007669"/>
    <property type="project" value="InterPro"/>
</dbReference>
<keyword evidence="6 10" id="KW-1133">Transmembrane helix</keyword>
<dbReference type="Proteomes" id="UP001159042">
    <property type="component" value="Unassembled WGS sequence"/>
</dbReference>
<dbReference type="Pfam" id="PF02949">
    <property type="entry name" value="7tm_6"/>
    <property type="match status" value="1"/>
</dbReference>
<dbReference type="EMBL" id="JANEYG010000018">
    <property type="protein sequence ID" value="KAJ8919415.1"/>
    <property type="molecule type" value="Genomic_DNA"/>
</dbReference>
<keyword evidence="12" id="KW-1185">Reference proteome</keyword>
<evidence type="ECO:0000256" key="10">
    <source>
        <dbReference type="SAM" id="Phobius"/>
    </source>
</evidence>
<protein>
    <submittedName>
        <fullName evidence="11">Uncharacterized protein</fullName>
    </submittedName>
</protein>
<organism evidence="11 12">
    <name type="scientific">Exocentrus adspersus</name>
    <dbReference type="NCBI Taxonomy" id="1586481"/>
    <lineage>
        <taxon>Eukaryota</taxon>
        <taxon>Metazoa</taxon>
        <taxon>Ecdysozoa</taxon>
        <taxon>Arthropoda</taxon>
        <taxon>Hexapoda</taxon>
        <taxon>Insecta</taxon>
        <taxon>Pterygota</taxon>
        <taxon>Neoptera</taxon>
        <taxon>Endopterygota</taxon>
        <taxon>Coleoptera</taxon>
        <taxon>Polyphaga</taxon>
        <taxon>Cucujiformia</taxon>
        <taxon>Chrysomeloidea</taxon>
        <taxon>Cerambycidae</taxon>
        <taxon>Lamiinae</taxon>
        <taxon>Acanthocinini</taxon>
        <taxon>Exocentrus</taxon>
    </lineage>
</organism>
<reference evidence="11 12" key="1">
    <citation type="journal article" date="2023" name="Insect Mol. Biol.">
        <title>Genome sequencing provides insights into the evolution of gene families encoding plant cell wall-degrading enzymes in longhorned beetles.</title>
        <authorList>
            <person name="Shin N.R."/>
            <person name="Okamura Y."/>
            <person name="Kirsch R."/>
            <person name="Pauchet Y."/>
        </authorList>
    </citation>
    <scope>NUCLEOTIDE SEQUENCE [LARGE SCALE GENOMIC DNA]</scope>
    <source>
        <strain evidence="11">EAD_L_NR</strain>
    </source>
</reference>
<dbReference type="InterPro" id="IPR004117">
    <property type="entry name" value="7tm6_olfct_rcpt"/>
</dbReference>
<keyword evidence="8" id="KW-0675">Receptor</keyword>
<keyword evidence="3" id="KW-0716">Sensory transduction</keyword>
<keyword evidence="5" id="KW-0552">Olfaction</keyword>
<dbReference type="AlphaFoldDB" id="A0AAV8W063"/>
<evidence type="ECO:0000256" key="4">
    <source>
        <dbReference type="ARBA" id="ARBA00022692"/>
    </source>
</evidence>
<gene>
    <name evidence="11" type="ORF">NQ315_016509</name>
</gene>
<evidence type="ECO:0000256" key="7">
    <source>
        <dbReference type="ARBA" id="ARBA00023136"/>
    </source>
</evidence>
<sequence length="142" mass="16259">MVSVQLKMVNGEFERLFRDAIQPEKELDIIKENIKECVDHHNFLLDYVRRINNIFSVSLLFYFGSIVIFLCGKMYRISIGHSYKECITSVLAALGGLTQFGLCYCFPAQMVTNEGAQDKNAQHGDLENVDTEKLRVGIKKEF</sequence>
<feature type="transmembrane region" description="Helical" evidence="10">
    <location>
        <begin position="54"/>
        <end position="75"/>
    </location>
</feature>
<proteinExistence type="predicted"/>
<comment type="caution">
    <text evidence="11">The sequence shown here is derived from an EMBL/GenBank/DDBJ whole genome shotgun (WGS) entry which is preliminary data.</text>
</comment>
<evidence type="ECO:0000256" key="9">
    <source>
        <dbReference type="ARBA" id="ARBA00023224"/>
    </source>
</evidence>
<keyword evidence="4 10" id="KW-0812">Transmembrane</keyword>
<dbReference type="GO" id="GO:0007165">
    <property type="term" value="P:signal transduction"/>
    <property type="evidence" value="ECO:0007669"/>
    <property type="project" value="UniProtKB-KW"/>
</dbReference>
<keyword evidence="2" id="KW-1003">Cell membrane</keyword>
<dbReference type="PANTHER" id="PTHR21137">
    <property type="entry name" value="ODORANT RECEPTOR"/>
    <property type="match status" value="1"/>
</dbReference>
<evidence type="ECO:0000256" key="2">
    <source>
        <dbReference type="ARBA" id="ARBA00022475"/>
    </source>
</evidence>
<evidence type="ECO:0000256" key="1">
    <source>
        <dbReference type="ARBA" id="ARBA00004651"/>
    </source>
</evidence>
<accession>A0AAV8W063</accession>
<evidence type="ECO:0000256" key="5">
    <source>
        <dbReference type="ARBA" id="ARBA00022725"/>
    </source>
</evidence>
<dbReference type="GO" id="GO:0005549">
    <property type="term" value="F:odorant binding"/>
    <property type="evidence" value="ECO:0007669"/>
    <property type="project" value="InterPro"/>
</dbReference>
<dbReference type="GO" id="GO:0005886">
    <property type="term" value="C:plasma membrane"/>
    <property type="evidence" value="ECO:0007669"/>
    <property type="project" value="UniProtKB-SubCell"/>
</dbReference>
<name>A0AAV8W063_9CUCU</name>
<keyword evidence="9" id="KW-0807">Transducer</keyword>
<evidence type="ECO:0000256" key="8">
    <source>
        <dbReference type="ARBA" id="ARBA00023170"/>
    </source>
</evidence>
<evidence type="ECO:0000256" key="3">
    <source>
        <dbReference type="ARBA" id="ARBA00022606"/>
    </source>
</evidence>